<accession>A0A540L1T1</accession>
<sequence length="94" mass="10676">MLLGQIECLLSKELCSFLCILNLPTGIHDLVKHGVPYRANCLHKQLCFAIYHLRRDIRFAAVNSSRIPRHSLPPGSTDYGSSLILQRCNWSRTP</sequence>
<name>A0A540L1T1_MALBA</name>
<organism evidence="1 2">
    <name type="scientific">Malus baccata</name>
    <name type="common">Siberian crab apple</name>
    <name type="synonym">Pyrus baccata</name>
    <dbReference type="NCBI Taxonomy" id="106549"/>
    <lineage>
        <taxon>Eukaryota</taxon>
        <taxon>Viridiplantae</taxon>
        <taxon>Streptophyta</taxon>
        <taxon>Embryophyta</taxon>
        <taxon>Tracheophyta</taxon>
        <taxon>Spermatophyta</taxon>
        <taxon>Magnoliopsida</taxon>
        <taxon>eudicotyledons</taxon>
        <taxon>Gunneridae</taxon>
        <taxon>Pentapetalae</taxon>
        <taxon>rosids</taxon>
        <taxon>fabids</taxon>
        <taxon>Rosales</taxon>
        <taxon>Rosaceae</taxon>
        <taxon>Amygdaloideae</taxon>
        <taxon>Maleae</taxon>
        <taxon>Malus</taxon>
    </lineage>
</organism>
<dbReference type="EMBL" id="VIEB01000808">
    <property type="protein sequence ID" value="TQD80443.1"/>
    <property type="molecule type" value="Genomic_DNA"/>
</dbReference>
<reference evidence="1 2" key="1">
    <citation type="journal article" date="2019" name="G3 (Bethesda)">
        <title>Sequencing of a Wild Apple (Malus baccata) Genome Unravels the Differences Between Cultivated and Wild Apple Species Regarding Disease Resistance and Cold Tolerance.</title>
        <authorList>
            <person name="Chen X."/>
        </authorList>
    </citation>
    <scope>NUCLEOTIDE SEQUENCE [LARGE SCALE GENOMIC DNA]</scope>
    <source>
        <strain evidence="2">cv. Shandingzi</strain>
        <tissue evidence="1">Leaves</tissue>
    </source>
</reference>
<proteinExistence type="predicted"/>
<dbReference type="AlphaFoldDB" id="A0A540L1T1"/>
<keyword evidence="2" id="KW-1185">Reference proteome</keyword>
<evidence type="ECO:0000313" key="1">
    <source>
        <dbReference type="EMBL" id="TQD80443.1"/>
    </source>
</evidence>
<gene>
    <name evidence="1" type="ORF">C1H46_034033</name>
</gene>
<comment type="caution">
    <text evidence="1">The sequence shown here is derived from an EMBL/GenBank/DDBJ whole genome shotgun (WGS) entry which is preliminary data.</text>
</comment>
<dbReference type="Proteomes" id="UP000315295">
    <property type="component" value="Unassembled WGS sequence"/>
</dbReference>
<protein>
    <submittedName>
        <fullName evidence="1">Uncharacterized protein</fullName>
    </submittedName>
</protein>
<evidence type="ECO:0000313" key="2">
    <source>
        <dbReference type="Proteomes" id="UP000315295"/>
    </source>
</evidence>